<dbReference type="STRING" id="536227.Ccar_09730"/>
<proteinExistence type="predicted"/>
<evidence type="ECO:0000313" key="1">
    <source>
        <dbReference type="EMBL" id="EET88702.1"/>
    </source>
</evidence>
<dbReference type="AlphaFoldDB" id="C6PPW1"/>
<reference evidence="1 2" key="1">
    <citation type="submission" date="2009-06" db="EMBL/GenBank/DDBJ databases">
        <title>The draft genome of Clostridium carboxidivorans P7.</title>
        <authorList>
            <consortium name="US DOE Joint Genome Institute (JGI-PGF)"/>
            <person name="Lucas S."/>
            <person name="Copeland A."/>
            <person name="Lapidus A."/>
            <person name="Glavina del Rio T."/>
            <person name="Tice H."/>
            <person name="Bruce D."/>
            <person name="Goodwin L."/>
            <person name="Pitluck S."/>
            <person name="Larimer F."/>
            <person name="Land M.L."/>
            <person name="Hauser L."/>
            <person name="Hemme C.L."/>
        </authorList>
    </citation>
    <scope>NUCLEOTIDE SEQUENCE [LARGE SCALE GENOMIC DNA]</scope>
    <source>
        <strain evidence="1 2">P7</strain>
    </source>
</reference>
<comment type="caution">
    <text evidence="1">The sequence shown here is derived from an EMBL/GenBank/DDBJ whole genome shotgun (WGS) entry which is preliminary data.</text>
</comment>
<evidence type="ECO:0000313" key="2">
    <source>
        <dbReference type="Proteomes" id="UP000004198"/>
    </source>
</evidence>
<dbReference type="KEGG" id="cck:Ccar_09730"/>
<protein>
    <submittedName>
        <fullName evidence="1">Parallel beta-helix repeat protein</fullName>
    </submittedName>
</protein>
<dbReference type="InterPro" id="IPR006626">
    <property type="entry name" value="PbH1"/>
</dbReference>
<dbReference type="InterPro" id="IPR011050">
    <property type="entry name" value="Pectin_lyase_fold/virulence"/>
</dbReference>
<name>C6PPW1_9CLOT</name>
<organism evidence="1 2">
    <name type="scientific">Clostridium carboxidivorans P7</name>
    <dbReference type="NCBI Taxonomy" id="536227"/>
    <lineage>
        <taxon>Bacteria</taxon>
        <taxon>Bacillati</taxon>
        <taxon>Bacillota</taxon>
        <taxon>Clostridia</taxon>
        <taxon>Eubacteriales</taxon>
        <taxon>Clostridiaceae</taxon>
        <taxon>Clostridium</taxon>
    </lineage>
</organism>
<dbReference type="EMBL" id="ACVI01000009">
    <property type="protein sequence ID" value="EET88702.1"/>
    <property type="molecule type" value="Genomic_DNA"/>
</dbReference>
<gene>
    <name evidence="1" type="ORF">CcarbDRAFT_0828</name>
</gene>
<sequence length="431" mass="46830">MINNKALSEICVTTTEECKLKIDSKLKEAFLLKAQNKKDLLKNLVFSDEEVKEYNYNKKINSPNNSYLAASTDIPIIYLEEGTFYEDNFEITFPVIIKGSDTIDSSGNHISKTIVSVETKGPTIVSCHDCENVELRNITFDRNSTSGIAVLFLDQNFKNGIVSQCRVIGTPGEPGTNQFCALEVLNGASNITFEENVVEGFHSGKYAAGIGFIFGRDIIIKNNKIDGLDSTGNGIEGLIYGPGTFEGNDIKNCNCGIYENQANLNITNNKCINNACGATLDHWSITLKNNNFKNNTVSLNSYDGFDATQNYWGTTNPTTLNFENSTPKLAPWFMDESMTTLSTPVSSITVTSSISLMYYGSTLNMTASISPSNPTISGVIWSVECGIKDSASIDENGVLKSNSTADTVTVKATAKDMSGVIGTKTITILSV</sequence>
<keyword evidence="2" id="KW-1185">Reference proteome</keyword>
<dbReference type="Proteomes" id="UP000004198">
    <property type="component" value="Unassembled WGS sequence"/>
</dbReference>
<dbReference type="Gene3D" id="2.160.20.10">
    <property type="entry name" value="Single-stranded right-handed beta-helix, Pectin lyase-like"/>
    <property type="match status" value="1"/>
</dbReference>
<accession>C6PPW1</accession>
<dbReference type="InterPro" id="IPR012334">
    <property type="entry name" value="Pectin_lyas_fold"/>
</dbReference>
<dbReference type="SMART" id="SM00710">
    <property type="entry name" value="PbH1"/>
    <property type="match status" value="5"/>
</dbReference>
<dbReference type="RefSeq" id="WP_007059713.1">
    <property type="nucleotide sequence ID" value="NZ_ACVI01000009.1"/>
</dbReference>
<dbReference type="SUPFAM" id="SSF51126">
    <property type="entry name" value="Pectin lyase-like"/>
    <property type="match status" value="1"/>
</dbReference>
<dbReference type="PATRIC" id="fig|536227.13.peg.2035"/>